<dbReference type="Proteomes" id="UP000066376">
    <property type="component" value="Chromosome"/>
</dbReference>
<sequence>MSVIPEKQEAIYVRGVVIAAGMKDDQGDTAPDKEGIKKIFTNYLEHQTDVQHSYIKSFNIHQLENTITTTETQINGQTVPSGSWVASHMVLNPSIKAMISEGKLNAYSLGAIGDKGLNENQDFLNKSLMYKNLKDYDELNPFFISFVKKPSNGFLWEVLDYNQFLNKSSLLVDDIAGDIMTEDNKLDDEKISISSLEKIQKLFRLNKESDPTDSDDNKEEVDDVELNKEEPVADDDISNKELLETLPSLVAEAVITALSEFANKEDNAKQEEGLQKEATPEDKEAGEVDDKELEKGSKNHGKQFKLKKSSQKIDEMKQEHHVKPNKTFLDSETRDEFGRNKKYL</sequence>
<dbReference type="PATRIC" id="fig|294671.3.peg.1831"/>
<feature type="compositionally biased region" description="Acidic residues" evidence="1">
    <location>
        <begin position="211"/>
        <end position="224"/>
    </location>
</feature>
<dbReference type="Pfam" id="PF14550">
    <property type="entry name" value="Peptidase_S78_2"/>
    <property type="match status" value="1"/>
</dbReference>
<feature type="compositionally biased region" description="Basic and acidic residues" evidence="1">
    <location>
        <begin position="225"/>
        <end position="239"/>
    </location>
</feature>
<feature type="compositionally biased region" description="Basic and acidic residues" evidence="1">
    <location>
        <begin position="329"/>
        <end position="344"/>
    </location>
</feature>
<proteinExistence type="predicted"/>
<dbReference type="GeneID" id="28490071"/>
<feature type="compositionally biased region" description="Basic residues" evidence="1">
    <location>
        <begin position="298"/>
        <end position="310"/>
    </location>
</feature>
<accession>A0A126R2L9</accession>
<reference evidence="3 4" key="1">
    <citation type="journal article" date="2016" name="Genome Announc.">
        <title>Draft Genome Sequence of the Rumen Methanogen Methanobrevibacter olleyae YLM1.</title>
        <authorList>
            <person name="Kelly W.J."/>
            <person name="Li D."/>
            <person name="Lambie S.C."/>
            <person name="Cox F."/>
            <person name="Attwood G.T."/>
            <person name="Altermann E."/>
            <person name="Leahy S.C."/>
        </authorList>
    </citation>
    <scope>NUCLEOTIDE SEQUENCE [LARGE SCALE GENOMIC DNA]</scope>
    <source>
        <strain evidence="3 4">YLM1</strain>
    </source>
</reference>
<reference evidence="4" key="2">
    <citation type="submission" date="2016-02" db="EMBL/GenBank/DDBJ databases">
        <title>The draft genome sequence of the rumen methanogen Methanobrevibacter olleyae YLM1.</title>
        <authorList>
            <consortium name="New Zealand Agricultural Greenhouse Gas Research Centre/Pastoral Greenhouse Gas Research Consortium"/>
            <person name="Kelly W.J."/>
            <person name="Li D."/>
            <person name="Lambie S.C."/>
            <person name="Attwood G.T."/>
            <person name="Altermann E."/>
            <person name="Leahy S.C."/>
        </authorList>
    </citation>
    <scope>NUCLEOTIDE SEQUENCE [LARGE SCALE GENOMIC DNA]</scope>
    <source>
        <strain evidence="4">YLM1</strain>
    </source>
</reference>
<evidence type="ECO:0000259" key="2">
    <source>
        <dbReference type="Pfam" id="PF14550"/>
    </source>
</evidence>
<name>A0A126R2L9_METOL</name>
<dbReference type="KEGG" id="mol:YLM1_1762"/>
<feature type="compositionally biased region" description="Basic and acidic residues" evidence="1">
    <location>
        <begin position="266"/>
        <end position="297"/>
    </location>
</feature>
<feature type="compositionally biased region" description="Basic and acidic residues" evidence="1">
    <location>
        <begin position="311"/>
        <end position="322"/>
    </location>
</feature>
<dbReference type="STRING" id="294671.YLM1_1762"/>
<dbReference type="InterPro" id="IPR027924">
    <property type="entry name" value="XkdF"/>
</dbReference>
<feature type="region of interest" description="Disordered" evidence="1">
    <location>
        <begin position="266"/>
        <end position="344"/>
    </location>
</feature>
<feature type="region of interest" description="Disordered" evidence="1">
    <location>
        <begin position="207"/>
        <end position="239"/>
    </location>
</feature>
<organism evidence="3 4">
    <name type="scientific">Methanobrevibacter olleyae</name>
    <dbReference type="NCBI Taxonomy" id="294671"/>
    <lineage>
        <taxon>Archaea</taxon>
        <taxon>Methanobacteriati</taxon>
        <taxon>Methanobacteriota</taxon>
        <taxon>Methanomada group</taxon>
        <taxon>Methanobacteria</taxon>
        <taxon>Methanobacteriales</taxon>
        <taxon>Methanobacteriaceae</taxon>
        <taxon>Methanobrevibacter</taxon>
    </lineage>
</organism>
<evidence type="ECO:0000313" key="3">
    <source>
        <dbReference type="EMBL" id="AMK16317.1"/>
    </source>
</evidence>
<protein>
    <submittedName>
        <fullName evidence="3">Phage-related protein</fullName>
    </submittedName>
</protein>
<keyword evidence="4" id="KW-1185">Reference proteome</keyword>
<evidence type="ECO:0000313" key="4">
    <source>
        <dbReference type="Proteomes" id="UP000066376"/>
    </source>
</evidence>
<dbReference type="EMBL" id="CP014265">
    <property type="protein sequence ID" value="AMK16317.1"/>
    <property type="molecule type" value="Genomic_DNA"/>
</dbReference>
<feature type="domain" description="Phage-like element PBSX protein XkdF" evidence="2">
    <location>
        <begin position="8"/>
        <end position="114"/>
    </location>
</feature>
<gene>
    <name evidence="3" type="ORF">YLM1_1762</name>
</gene>
<dbReference type="AlphaFoldDB" id="A0A126R2L9"/>
<evidence type="ECO:0000256" key="1">
    <source>
        <dbReference type="SAM" id="MobiDB-lite"/>
    </source>
</evidence>
<dbReference type="RefSeq" id="WP_067148693.1">
    <property type="nucleotide sequence ID" value="NZ_CP014265.1"/>
</dbReference>